<evidence type="ECO:0000256" key="6">
    <source>
        <dbReference type="ARBA" id="ARBA00022946"/>
    </source>
</evidence>
<comment type="caution">
    <text evidence="14">The sequence shown here is derived from an EMBL/GenBank/DDBJ whole genome shotgun (WGS) entry which is preliminary data.</text>
</comment>
<dbReference type="GO" id="GO:0006633">
    <property type="term" value="P:fatty acid biosynthetic process"/>
    <property type="evidence" value="ECO:0007669"/>
    <property type="project" value="UniProtKB-KW"/>
</dbReference>
<evidence type="ECO:0000256" key="1">
    <source>
        <dbReference type="ARBA" id="ARBA00004173"/>
    </source>
</evidence>
<keyword evidence="3" id="KW-0444">Lipid biosynthesis</keyword>
<evidence type="ECO:0000313" key="14">
    <source>
        <dbReference type="EMBL" id="KAJ2905994.1"/>
    </source>
</evidence>
<proteinExistence type="inferred from homology"/>
<keyword evidence="8" id="KW-0443">Lipid metabolism</keyword>
<keyword evidence="7" id="KW-0560">Oxidoreductase</keyword>
<dbReference type="GO" id="GO:0005739">
    <property type="term" value="C:mitochondrion"/>
    <property type="evidence" value="ECO:0007669"/>
    <property type="project" value="UniProtKB-SubCell"/>
</dbReference>
<dbReference type="CDD" id="cd08290">
    <property type="entry name" value="ETR"/>
    <property type="match status" value="1"/>
</dbReference>
<evidence type="ECO:0000256" key="7">
    <source>
        <dbReference type="ARBA" id="ARBA00023002"/>
    </source>
</evidence>
<dbReference type="SUPFAM" id="SSF50129">
    <property type="entry name" value="GroES-like"/>
    <property type="match status" value="1"/>
</dbReference>
<dbReference type="SMART" id="SM00829">
    <property type="entry name" value="PKS_ER"/>
    <property type="match status" value="1"/>
</dbReference>
<keyword evidence="10" id="KW-0275">Fatty acid biosynthesis</keyword>
<dbReference type="Gene3D" id="3.40.50.720">
    <property type="entry name" value="NAD(P)-binding Rossmann-like Domain"/>
    <property type="match status" value="1"/>
</dbReference>
<sequence>MPFLRLALRHARASRVVSSRGFATTRTLGLPGSGEAIEAQALTFSEFGDPQKVLRLTPHKIKRSAISTGNSLLLRTLAAPVNPADINVVQGTYGALPRFIPSAFGRNVESVEPPVAIPGNEGVFEVLEAGVDVDKEQYAPGDWVLPVGSGYGTWRTHVLTTSSDTKLWKIPSYIRNSRGLTVMQAATATVNPLTALKLLHTFGANAGDWVLQNGANSAVGRLVIQLAKLNDIKTLNVVRERETPRETEQLRGALQALGADVVVTDSQLGRELAQILKDVSGGKGAKLMFDCVGGSAATSLAKSLNPDGKVITYGAMSKKPMMPGAGMLIFKGITFEGFWVSKWGERFPRRKKESLEYLLNQMASGNLQMGATAPVPWRGDELRLVDTVGLTLEGKRRGKSVFVFPDDGELDKPSFGLDAQLGKAVVEIGHNERPEGEK</sequence>
<evidence type="ECO:0000256" key="11">
    <source>
        <dbReference type="ARBA" id="ARBA00038963"/>
    </source>
</evidence>
<dbReference type="GO" id="GO:0141148">
    <property type="term" value="F:enoyl-[acyl-carrier-protein] reductase (NADPH) activity"/>
    <property type="evidence" value="ECO:0007669"/>
    <property type="project" value="UniProtKB-EC"/>
</dbReference>
<evidence type="ECO:0000256" key="8">
    <source>
        <dbReference type="ARBA" id="ARBA00023098"/>
    </source>
</evidence>
<dbReference type="PANTHER" id="PTHR43981:SF2">
    <property type="entry name" value="ENOYL-[ACYL-CARRIER-PROTEIN] REDUCTASE, MITOCHONDRIAL"/>
    <property type="match status" value="1"/>
</dbReference>
<evidence type="ECO:0000256" key="3">
    <source>
        <dbReference type="ARBA" id="ARBA00022516"/>
    </source>
</evidence>
<comment type="subcellular location">
    <subcellularLocation>
        <location evidence="1">Mitochondrion</location>
    </subcellularLocation>
</comment>
<keyword evidence="9" id="KW-0496">Mitochondrion</keyword>
<evidence type="ECO:0000256" key="10">
    <source>
        <dbReference type="ARBA" id="ARBA00023160"/>
    </source>
</evidence>
<dbReference type="InterPro" id="IPR036291">
    <property type="entry name" value="NAD(P)-bd_dom_sf"/>
</dbReference>
<gene>
    <name evidence="14" type="ORF">MKZ38_003477</name>
</gene>
<keyword evidence="6" id="KW-0809">Transit peptide</keyword>
<dbReference type="InterPro" id="IPR020843">
    <property type="entry name" value="ER"/>
</dbReference>
<protein>
    <recommendedName>
        <fullName evidence="11">enoyl-[acyl-carrier-protein] reductase</fullName>
        <ecNumber evidence="11">1.3.1.104</ecNumber>
    </recommendedName>
</protein>
<comment type="similarity">
    <text evidence="2">Belongs to the zinc-containing alcohol dehydrogenase family. Quinone oxidoreductase subfamily.</text>
</comment>
<keyword evidence="5" id="KW-0521">NADP</keyword>
<dbReference type="SUPFAM" id="SSF51735">
    <property type="entry name" value="NAD(P)-binding Rossmann-fold domains"/>
    <property type="match status" value="1"/>
</dbReference>
<comment type="catalytic activity">
    <reaction evidence="12">
        <text>a 2,3-saturated acyl-[ACP] + NADP(+) = a (2E)-enoyl-[ACP] + NADPH + H(+)</text>
        <dbReference type="Rhea" id="RHEA:22564"/>
        <dbReference type="Rhea" id="RHEA-COMP:9925"/>
        <dbReference type="Rhea" id="RHEA-COMP:9926"/>
        <dbReference type="ChEBI" id="CHEBI:15378"/>
        <dbReference type="ChEBI" id="CHEBI:57783"/>
        <dbReference type="ChEBI" id="CHEBI:58349"/>
        <dbReference type="ChEBI" id="CHEBI:78784"/>
        <dbReference type="ChEBI" id="CHEBI:78785"/>
        <dbReference type="EC" id="1.3.1.104"/>
    </reaction>
</comment>
<evidence type="ECO:0000259" key="13">
    <source>
        <dbReference type="SMART" id="SM00829"/>
    </source>
</evidence>
<evidence type="ECO:0000256" key="9">
    <source>
        <dbReference type="ARBA" id="ARBA00023128"/>
    </source>
</evidence>
<dbReference type="InterPro" id="IPR011032">
    <property type="entry name" value="GroES-like_sf"/>
</dbReference>
<evidence type="ECO:0000256" key="12">
    <source>
        <dbReference type="ARBA" id="ARBA00048843"/>
    </source>
</evidence>
<evidence type="ECO:0000256" key="4">
    <source>
        <dbReference type="ARBA" id="ARBA00022832"/>
    </source>
</evidence>
<dbReference type="EMBL" id="JAKWBI020000020">
    <property type="protein sequence ID" value="KAJ2905994.1"/>
    <property type="molecule type" value="Genomic_DNA"/>
</dbReference>
<keyword evidence="15" id="KW-1185">Reference proteome</keyword>
<dbReference type="AlphaFoldDB" id="A0AAD5RWX1"/>
<dbReference type="Pfam" id="PF00107">
    <property type="entry name" value="ADH_zinc_N"/>
    <property type="match status" value="1"/>
</dbReference>
<dbReference type="InterPro" id="IPR051034">
    <property type="entry name" value="Mito_Enoyl-ACP_Reductase"/>
</dbReference>
<name>A0AAD5RWX1_9PEZI</name>
<dbReference type="EC" id="1.3.1.104" evidence="11"/>
<evidence type="ECO:0000256" key="2">
    <source>
        <dbReference type="ARBA" id="ARBA00010371"/>
    </source>
</evidence>
<dbReference type="InterPro" id="IPR013149">
    <property type="entry name" value="ADH-like_C"/>
</dbReference>
<dbReference type="Proteomes" id="UP001201980">
    <property type="component" value="Unassembled WGS sequence"/>
</dbReference>
<evidence type="ECO:0000256" key="5">
    <source>
        <dbReference type="ARBA" id="ARBA00022857"/>
    </source>
</evidence>
<dbReference type="Gene3D" id="3.90.180.10">
    <property type="entry name" value="Medium-chain alcohol dehydrogenases, catalytic domain"/>
    <property type="match status" value="1"/>
</dbReference>
<reference evidence="14" key="1">
    <citation type="submission" date="2022-07" db="EMBL/GenBank/DDBJ databases">
        <title>Draft genome sequence of Zalerion maritima ATCC 34329, a (micro)plastics degrading marine fungus.</title>
        <authorList>
            <person name="Paco A."/>
            <person name="Goncalves M.F.M."/>
            <person name="Rocha-Santos T.A.P."/>
            <person name="Alves A."/>
        </authorList>
    </citation>
    <scope>NUCLEOTIDE SEQUENCE</scope>
    <source>
        <strain evidence="14">ATCC 34329</strain>
    </source>
</reference>
<keyword evidence="4" id="KW-0276">Fatty acid metabolism</keyword>
<evidence type="ECO:0000313" key="15">
    <source>
        <dbReference type="Proteomes" id="UP001201980"/>
    </source>
</evidence>
<dbReference type="PANTHER" id="PTHR43981">
    <property type="entry name" value="ENOYL-[ACYL-CARRIER-PROTEIN] REDUCTASE, MITOCHONDRIAL"/>
    <property type="match status" value="1"/>
</dbReference>
<organism evidence="14 15">
    <name type="scientific">Zalerion maritima</name>
    <dbReference type="NCBI Taxonomy" id="339359"/>
    <lineage>
        <taxon>Eukaryota</taxon>
        <taxon>Fungi</taxon>
        <taxon>Dikarya</taxon>
        <taxon>Ascomycota</taxon>
        <taxon>Pezizomycotina</taxon>
        <taxon>Sordariomycetes</taxon>
        <taxon>Lulworthiomycetidae</taxon>
        <taxon>Lulworthiales</taxon>
        <taxon>Lulworthiaceae</taxon>
        <taxon>Zalerion</taxon>
    </lineage>
</organism>
<accession>A0AAD5RWX1</accession>
<feature type="domain" description="Enoyl reductase (ER)" evidence="13">
    <location>
        <begin position="48"/>
        <end position="402"/>
    </location>
</feature>